<dbReference type="Proteomes" id="UP000824232">
    <property type="component" value="Unassembled WGS sequence"/>
</dbReference>
<sequence>MNIIRTIDLWTEQHINHYECFNGAFIDGFDNDNKPFDRYKIVKNCNCIITTNRKDLNISNKHNAIIFYRNNTPVRLMVINKDTDIEKCISIALSQDYKDTTLEEYYNKLQITSKLIDMKEQAIYNNSDITKEIDVASCDRWNLLYSMLKGSYTEDVTSYGNYEYTKYEFLPNLEIKYELKIDKEEFLIEHKCAFINTIRTRVIPIQENSKLTSN</sequence>
<gene>
    <name evidence="1" type="ORF">IAB38_03760</name>
</gene>
<proteinExistence type="predicted"/>
<name>A0A9D1DU47_9FIRM</name>
<dbReference type="AlphaFoldDB" id="A0A9D1DU47"/>
<organism evidence="1 2">
    <name type="scientific">Candidatus Onthousia excrementipullorum</name>
    <dbReference type="NCBI Taxonomy" id="2840884"/>
    <lineage>
        <taxon>Bacteria</taxon>
        <taxon>Bacillati</taxon>
        <taxon>Bacillota</taxon>
        <taxon>Bacilli</taxon>
        <taxon>Candidatus Onthousia</taxon>
    </lineage>
</organism>
<accession>A0A9D1DU47</accession>
<reference evidence="1" key="2">
    <citation type="journal article" date="2021" name="PeerJ">
        <title>Extensive microbial diversity within the chicken gut microbiome revealed by metagenomics and culture.</title>
        <authorList>
            <person name="Gilroy R."/>
            <person name="Ravi A."/>
            <person name="Getino M."/>
            <person name="Pursley I."/>
            <person name="Horton D.L."/>
            <person name="Alikhan N.F."/>
            <person name="Baker D."/>
            <person name="Gharbi K."/>
            <person name="Hall N."/>
            <person name="Watson M."/>
            <person name="Adriaenssens E.M."/>
            <person name="Foster-Nyarko E."/>
            <person name="Jarju S."/>
            <person name="Secka A."/>
            <person name="Antonio M."/>
            <person name="Oren A."/>
            <person name="Chaudhuri R.R."/>
            <person name="La Ragione R."/>
            <person name="Hildebrand F."/>
            <person name="Pallen M.J."/>
        </authorList>
    </citation>
    <scope>NUCLEOTIDE SEQUENCE</scope>
    <source>
        <strain evidence="1">CHK184-20233</strain>
    </source>
</reference>
<comment type="caution">
    <text evidence="1">The sequence shown here is derived from an EMBL/GenBank/DDBJ whole genome shotgun (WGS) entry which is preliminary data.</text>
</comment>
<reference evidence="1" key="1">
    <citation type="submission" date="2020-10" db="EMBL/GenBank/DDBJ databases">
        <authorList>
            <person name="Gilroy R."/>
        </authorList>
    </citation>
    <scope>NUCLEOTIDE SEQUENCE</scope>
    <source>
        <strain evidence="1">CHK184-20233</strain>
    </source>
</reference>
<dbReference type="EMBL" id="DVHC01000038">
    <property type="protein sequence ID" value="HIR59145.1"/>
    <property type="molecule type" value="Genomic_DNA"/>
</dbReference>
<evidence type="ECO:0000313" key="1">
    <source>
        <dbReference type="EMBL" id="HIR59145.1"/>
    </source>
</evidence>
<protein>
    <submittedName>
        <fullName evidence="1">Uncharacterized protein</fullName>
    </submittedName>
</protein>
<evidence type="ECO:0000313" key="2">
    <source>
        <dbReference type="Proteomes" id="UP000824232"/>
    </source>
</evidence>